<protein>
    <submittedName>
        <fullName evidence="1">Ovule protein</fullName>
    </submittedName>
</protein>
<evidence type="ECO:0000313" key="1">
    <source>
        <dbReference type="WBParaSite" id="TTAC_0000572501-mRNA-1"/>
    </source>
</evidence>
<sequence>LTTAVDYCPHEQPGDRLINQSQYTQRLTAAPNTAKQLRRRQSRLLTSPIHLPTLPTHPQNMHPFPPFSPLYQRIRLLPTIPHTTSTSPSRPAAKLLPVVFPLLLAS</sequence>
<dbReference type="AlphaFoldDB" id="A0A0R3WY85"/>
<accession>A0A0R3WY85</accession>
<name>A0A0R3WY85_HYDTA</name>
<reference evidence="1" key="1">
    <citation type="submission" date="2017-02" db="UniProtKB">
        <authorList>
            <consortium name="WormBaseParasite"/>
        </authorList>
    </citation>
    <scope>IDENTIFICATION</scope>
</reference>
<proteinExistence type="predicted"/>
<organism evidence="1">
    <name type="scientific">Hydatigena taeniaeformis</name>
    <name type="common">Feline tapeworm</name>
    <name type="synonym">Taenia taeniaeformis</name>
    <dbReference type="NCBI Taxonomy" id="6205"/>
    <lineage>
        <taxon>Eukaryota</taxon>
        <taxon>Metazoa</taxon>
        <taxon>Spiralia</taxon>
        <taxon>Lophotrochozoa</taxon>
        <taxon>Platyhelminthes</taxon>
        <taxon>Cestoda</taxon>
        <taxon>Eucestoda</taxon>
        <taxon>Cyclophyllidea</taxon>
        <taxon>Taeniidae</taxon>
        <taxon>Hydatigera</taxon>
    </lineage>
</organism>
<dbReference type="WBParaSite" id="TTAC_0000572501-mRNA-1">
    <property type="protein sequence ID" value="TTAC_0000572501-mRNA-1"/>
    <property type="gene ID" value="TTAC_0000572501"/>
</dbReference>